<keyword evidence="1" id="KW-0472">Membrane</keyword>
<reference evidence="3" key="1">
    <citation type="submission" date="2016-10" db="EMBL/GenBank/DDBJ databases">
        <authorList>
            <person name="Varghese N."/>
            <person name="Submissions S."/>
        </authorList>
    </citation>
    <scope>NUCLEOTIDE SEQUENCE [LARGE SCALE GENOMIC DNA]</scope>
    <source>
        <strain evidence="3">DSM 19891</strain>
    </source>
</reference>
<keyword evidence="3" id="KW-1185">Reference proteome</keyword>
<organism evidence="2 3">
    <name type="scientific">Maribacter stanieri</name>
    <dbReference type="NCBI Taxonomy" id="440514"/>
    <lineage>
        <taxon>Bacteria</taxon>
        <taxon>Pseudomonadati</taxon>
        <taxon>Bacteroidota</taxon>
        <taxon>Flavobacteriia</taxon>
        <taxon>Flavobacteriales</taxon>
        <taxon>Flavobacteriaceae</taxon>
        <taxon>Maribacter</taxon>
    </lineage>
</organism>
<evidence type="ECO:0000313" key="2">
    <source>
        <dbReference type="EMBL" id="SFR66524.1"/>
    </source>
</evidence>
<evidence type="ECO:0000313" key="3">
    <source>
        <dbReference type="Proteomes" id="UP000199462"/>
    </source>
</evidence>
<gene>
    <name evidence="2" type="ORF">SAMN04488010_1787</name>
</gene>
<evidence type="ECO:0000256" key="1">
    <source>
        <dbReference type="SAM" id="Phobius"/>
    </source>
</evidence>
<feature type="transmembrane region" description="Helical" evidence="1">
    <location>
        <begin position="5"/>
        <end position="24"/>
    </location>
</feature>
<protein>
    <submittedName>
        <fullName evidence="2">Uncharacterized protein</fullName>
    </submittedName>
</protein>
<sequence length="97" mass="11195">MSRRIFRLIIVFAILLAIYLVALKDDHSKVFLIVASSITFLIFSLGIHGLIAHSIRPDTKGNIIVYPLLMWTLWAILFLLFVFFIIPVYCPDFLIEL</sequence>
<dbReference type="Proteomes" id="UP000199462">
    <property type="component" value="Unassembled WGS sequence"/>
</dbReference>
<accession>A0A1I6IIN3</accession>
<dbReference type="EMBL" id="FOYX01000001">
    <property type="protein sequence ID" value="SFR66524.1"/>
    <property type="molecule type" value="Genomic_DNA"/>
</dbReference>
<feature type="transmembrane region" description="Helical" evidence="1">
    <location>
        <begin position="63"/>
        <end position="89"/>
    </location>
</feature>
<name>A0A1I6IIN3_9FLAO</name>
<dbReference type="RefSeq" id="WP_091902692.1">
    <property type="nucleotide sequence ID" value="NZ_FOYX01000001.1"/>
</dbReference>
<keyword evidence="1" id="KW-0812">Transmembrane</keyword>
<dbReference type="STRING" id="440514.SAMN04488010_1787"/>
<keyword evidence="1" id="KW-1133">Transmembrane helix</keyword>
<feature type="transmembrane region" description="Helical" evidence="1">
    <location>
        <begin position="30"/>
        <end position="51"/>
    </location>
</feature>
<dbReference type="AlphaFoldDB" id="A0A1I6IIN3"/>
<proteinExistence type="predicted"/>